<dbReference type="OrthoDB" id="64477at2759"/>
<sequence length="382" mass="42414">MTRIILREGAPPLDYSLQELYQELQMCTPDCTARELGSFASETAYFALIEYCSGNENVTKSASSSKIMSSNKASMQDSDSDLSGWESDITDVSSTMGFSGDSDFPVNPPNQAIGFVYLLPTYTSPYLEGPSEFSLGLALSSSYRGYGFGLEVLLSVLRIAFTRTNGSLQRCHRVQAQVLEGPTDNRIIRLLTRLQFTHEGTYRRAFYCAKDSEWKNVTCMGILASDWAHAPSMYATEWEALIRRHALEREELLRLDDASIDDQRSMVKGKNRLTRSDSTETIKDSYLNKYDGGDDSKTANPNSTQATASAELTFIGNEASDPDYFWDENEDDEDAELYASDSDEGPPASTVSLEGAEWDDMDTDFSASSFEEISDSEASEAR</sequence>
<feature type="compositionally biased region" description="Acidic residues" evidence="1">
    <location>
        <begin position="372"/>
        <end position="382"/>
    </location>
</feature>
<dbReference type="SUPFAM" id="SSF55729">
    <property type="entry name" value="Acyl-CoA N-acyltransferases (Nat)"/>
    <property type="match status" value="1"/>
</dbReference>
<feature type="compositionally biased region" description="Acidic residues" evidence="1">
    <location>
        <begin position="320"/>
        <end position="344"/>
    </location>
</feature>
<dbReference type="InterPro" id="IPR016181">
    <property type="entry name" value="Acyl_CoA_acyltransferase"/>
</dbReference>
<dbReference type="EMBL" id="KN880621">
    <property type="protein sequence ID" value="KIY64730.1"/>
    <property type="molecule type" value="Genomic_DNA"/>
</dbReference>
<keyword evidence="3" id="KW-1185">Reference proteome</keyword>
<name>A0A0D7B3H5_9AGAR</name>
<protein>
    <recommendedName>
        <fullName evidence="4">N-acetyltransferase domain-containing protein</fullName>
    </recommendedName>
</protein>
<evidence type="ECO:0000256" key="1">
    <source>
        <dbReference type="SAM" id="MobiDB-lite"/>
    </source>
</evidence>
<gene>
    <name evidence="2" type="ORF">CYLTODRAFT_492875</name>
</gene>
<feature type="region of interest" description="Disordered" evidence="1">
    <location>
        <begin position="285"/>
        <end position="305"/>
    </location>
</feature>
<evidence type="ECO:0000313" key="2">
    <source>
        <dbReference type="EMBL" id="KIY64730.1"/>
    </source>
</evidence>
<evidence type="ECO:0000313" key="3">
    <source>
        <dbReference type="Proteomes" id="UP000054007"/>
    </source>
</evidence>
<feature type="region of interest" description="Disordered" evidence="1">
    <location>
        <begin position="319"/>
        <end position="382"/>
    </location>
</feature>
<dbReference type="Gene3D" id="3.40.630.30">
    <property type="match status" value="1"/>
</dbReference>
<dbReference type="AlphaFoldDB" id="A0A0D7B3H5"/>
<reference evidence="2 3" key="1">
    <citation type="journal article" date="2015" name="Fungal Genet. Biol.">
        <title>Evolution of novel wood decay mechanisms in Agaricales revealed by the genome sequences of Fistulina hepatica and Cylindrobasidium torrendii.</title>
        <authorList>
            <person name="Floudas D."/>
            <person name="Held B.W."/>
            <person name="Riley R."/>
            <person name="Nagy L.G."/>
            <person name="Koehler G."/>
            <person name="Ransdell A.S."/>
            <person name="Younus H."/>
            <person name="Chow J."/>
            <person name="Chiniquy J."/>
            <person name="Lipzen A."/>
            <person name="Tritt A."/>
            <person name="Sun H."/>
            <person name="Haridas S."/>
            <person name="LaButti K."/>
            <person name="Ohm R.A."/>
            <person name="Kues U."/>
            <person name="Blanchette R.A."/>
            <person name="Grigoriev I.V."/>
            <person name="Minto R.E."/>
            <person name="Hibbett D.S."/>
        </authorList>
    </citation>
    <scope>NUCLEOTIDE SEQUENCE [LARGE SCALE GENOMIC DNA]</scope>
    <source>
        <strain evidence="2 3">FP15055 ss-10</strain>
    </source>
</reference>
<dbReference type="Proteomes" id="UP000054007">
    <property type="component" value="Unassembled WGS sequence"/>
</dbReference>
<accession>A0A0D7B3H5</accession>
<evidence type="ECO:0008006" key="4">
    <source>
        <dbReference type="Google" id="ProtNLM"/>
    </source>
</evidence>
<organism evidence="2 3">
    <name type="scientific">Cylindrobasidium torrendii FP15055 ss-10</name>
    <dbReference type="NCBI Taxonomy" id="1314674"/>
    <lineage>
        <taxon>Eukaryota</taxon>
        <taxon>Fungi</taxon>
        <taxon>Dikarya</taxon>
        <taxon>Basidiomycota</taxon>
        <taxon>Agaricomycotina</taxon>
        <taxon>Agaricomycetes</taxon>
        <taxon>Agaricomycetidae</taxon>
        <taxon>Agaricales</taxon>
        <taxon>Marasmiineae</taxon>
        <taxon>Physalacriaceae</taxon>
        <taxon>Cylindrobasidium</taxon>
    </lineage>
</organism>
<proteinExistence type="predicted"/>